<keyword evidence="2" id="KW-1185">Reference proteome</keyword>
<name>C6WEA7_ACTMD</name>
<evidence type="ECO:0000313" key="2">
    <source>
        <dbReference type="Proteomes" id="UP000002213"/>
    </source>
</evidence>
<reference evidence="1 2" key="1">
    <citation type="journal article" date="2009" name="Stand. Genomic Sci.">
        <title>Complete genome sequence of Actinosynnema mirum type strain (101).</title>
        <authorList>
            <person name="Land M."/>
            <person name="Lapidus A."/>
            <person name="Mayilraj S."/>
            <person name="Chen F."/>
            <person name="Copeland A."/>
            <person name="Del Rio T.G."/>
            <person name="Nolan M."/>
            <person name="Lucas S."/>
            <person name="Tice H."/>
            <person name="Cheng J.F."/>
            <person name="Chertkov O."/>
            <person name="Bruce D."/>
            <person name="Goodwin L."/>
            <person name="Pitluck S."/>
            <person name="Rohde M."/>
            <person name="Goker M."/>
            <person name="Pati A."/>
            <person name="Ivanova N."/>
            <person name="Mavromatis K."/>
            <person name="Chen A."/>
            <person name="Palaniappan K."/>
            <person name="Hauser L."/>
            <person name="Chang Y.J."/>
            <person name="Jeffries C.C."/>
            <person name="Brettin T."/>
            <person name="Detter J.C."/>
            <person name="Han C."/>
            <person name="Chain P."/>
            <person name="Tindall B.J."/>
            <person name="Bristow J."/>
            <person name="Eisen J.A."/>
            <person name="Markowitz V."/>
            <person name="Hugenholtz P."/>
            <person name="Kyrpides N.C."/>
            <person name="Klenk H.P."/>
        </authorList>
    </citation>
    <scope>NUCLEOTIDE SEQUENCE [LARGE SCALE GENOMIC DNA]</scope>
    <source>
        <strain evidence="2">ATCC 29888 / DSM 43827 / JCM 3225 / NBRC 14064 / NCIMB 13271 / NRRL B-12336 / IMRU 3971 / 101</strain>
    </source>
</reference>
<proteinExistence type="predicted"/>
<evidence type="ECO:0000313" key="1">
    <source>
        <dbReference type="EMBL" id="ACU35850.1"/>
    </source>
</evidence>
<organism evidence="1 2">
    <name type="scientific">Actinosynnema mirum (strain ATCC 29888 / DSM 43827 / JCM 3225 / NBRC 14064 / NCIMB 13271 / NRRL B-12336 / IMRU 3971 / 101)</name>
    <dbReference type="NCBI Taxonomy" id="446462"/>
    <lineage>
        <taxon>Bacteria</taxon>
        <taxon>Bacillati</taxon>
        <taxon>Actinomycetota</taxon>
        <taxon>Actinomycetes</taxon>
        <taxon>Pseudonocardiales</taxon>
        <taxon>Pseudonocardiaceae</taxon>
        <taxon>Actinosynnema</taxon>
    </lineage>
</organism>
<protein>
    <submittedName>
        <fullName evidence="1">Uncharacterized protein</fullName>
    </submittedName>
</protein>
<dbReference type="AlphaFoldDB" id="C6WEA7"/>
<dbReference type="HOGENOM" id="CLU_3371560_0_0_11"/>
<accession>C6WEA7</accession>
<sequence>MVRAVLAAVVANGGQAPLDCPDLHVIAQRDHPQS</sequence>
<gene>
    <name evidence="1" type="ordered locus">Amir_1902</name>
</gene>
<dbReference type="KEGG" id="ami:Amir_1902"/>
<dbReference type="EMBL" id="CP001630">
    <property type="protein sequence ID" value="ACU35850.1"/>
    <property type="molecule type" value="Genomic_DNA"/>
</dbReference>
<dbReference type="Proteomes" id="UP000002213">
    <property type="component" value="Chromosome"/>
</dbReference>